<accession>A0A8S5M507</accession>
<sequence length="49" mass="5504">MCLVWLAIIFICWILGAKISDINVAMIAIFYIGDCISDLAKAIEKRSEK</sequence>
<dbReference type="EMBL" id="BK014818">
    <property type="protein sequence ID" value="DAD77183.1"/>
    <property type="molecule type" value="Genomic_DNA"/>
</dbReference>
<organism evidence="1">
    <name type="scientific">Siphoviridae sp. ctMYd37</name>
    <dbReference type="NCBI Taxonomy" id="2826260"/>
    <lineage>
        <taxon>Viruses</taxon>
        <taxon>Duplodnaviria</taxon>
        <taxon>Heunggongvirae</taxon>
        <taxon>Uroviricota</taxon>
        <taxon>Caudoviricetes</taxon>
    </lineage>
</organism>
<protein>
    <submittedName>
        <fullName evidence="1">Uncharacterized protein</fullName>
    </submittedName>
</protein>
<proteinExistence type="predicted"/>
<name>A0A8S5M507_9CAUD</name>
<reference evidence="1" key="1">
    <citation type="journal article" date="2021" name="Proc. Natl. Acad. Sci. U.S.A.">
        <title>A Catalog of Tens of Thousands of Viruses from Human Metagenomes Reveals Hidden Associations with Chronic Diseases.</title>
        <authorList>
            <person name="Tisza M.J."/>
            <person name="Buck C.B."/>
        </authorList>
    </citation>
    <scope>NUCLEOTIDE SEQUENCE</scope>
    <source>
        <strain evidence="1">CtMYd37</strain>
    </source>
</reference>
<evidence type="ECO:0000313" key="1">
    <source>
        <dbReference type="EMBL" id="DAD77183.1"/>
    </source>
</evidence>